<gene>
    <name evidence="3" type="ORF">GRF29_8g1573127</name>
</gene>
<feature type="signal peptide" evidence="1">
    <location>
        <begin position="1"/>
        <end position="18"/>
    </location>
</feature>
<sequence length="218" mass="23462">MLLTIILPVAALAHSATAACDLALLQNISSAYLATATTGKNALPLADPITYTENLKPATISTGMLTKAIKLSHNRTLHDTTQCATYTELIAPDNTPPYVIGTQIRVNADGKVDKIETLTTTTGDWLFNAKNTLSYSLKENRAPIPEAERLTRDVIKAAGDAYLDLFNNKSVSVPWGSDCERLEGGQHVSPCNVGVPSGVALVNRSKTYLQYFINLPCV</sequence>
<keyword evidence="1" id="KW-0732">Signal</keyword>
<proteinExistence type="predicted"/>
<accession>A0AAN6M6N3</accession>
<evidence type="ECO:0000313" key="4">
    <source>
        <dbReference type="Proteomes" id="UP001280581"/>
    </source>
</evidence>
<comment type="caution">
    <text evidence="3">The sequence shown here is derived from an EMBL/GenBank/DDBJ whole genome shotgun (WGS) entry which is preliminary data.</text>
</comment>
<dbReference type="Proteomes" id="UP001280581">
    <property type="component" value="Unassembled WGS sequence"/>
</dbReference>
<evidence type="ECO:0000259" key="2">
    <source>
        <dbReference type="Pfam" id="PF26061"/>
    </source>
</evidence>
<protein>
    <recommendedName>
        <fullName evidence="2">DUF8021 domain-containing protein</fullName>
    </recommendedName>
</protein>
<feature type="chain" id="PRO_5042860725" description="DUF8021 domain-containing protein" evidence="1">
    <location>
        <begin position="19"/>
        <end position="218"/>
    </location>
</feature>
<dbReference type="AlphaFoldDB" id="A0AAN6M6N3"/>
<name>A0AAN6M6N3_9PLEO</name>
<dbReference type="Pfam" id="PF26061">
    <property type="entry name" value="DUF8021"/>
    <property type="match status" value="1"/>
</dbReference>
<keyword evidence="4" id="KW-1185">Reference proteome</keyword>
<feature type="domain" description="DUF8021" evidence="2">
    <location>
        <begin position="148"/>
        <end position="199"/>
    </location>
</feature>
<evidence type="ECO:0000313" key="3">
    <source>
        <dbReference type="EMBL" id="KAK3215937.1"/>
    </source>
</evidence>
<dbReference type="EMBL" id="WVTA01000002">
    <property type="protein sequence ID" value="KAK3215937.1"/>
    <property type="molecule type" value="Genomic_DNA"/>
</dbReference>
<dbReference type="InterPro" id="IPR058334">
    <property type="entry name" value="DUF8021"/>
</dbReference>
<organism evidence="3 4">
    <name type="scientific">Pseudopithomyces chartarum</name>
    <dbReference type="NCBI Taxonomy" id="1892770"/>
    <lineage>
        <taxon>Eukaryota</taxon>
        <taxon>Fungi</taxon>
        <taxon>Dikarya</taxon>
        <taxon>Ascomycota</taxon>
        <taxon>Pezizomycotina</taxon>
        <taxon>Dothideomycetes</taxon>
        <taxon>Pleosporomycetidae</taxon>
        <taxon>Pleosporales</taxon>
        <taxon>Massarineae</taxon>
        <taxon>Didymosphaeriaceae</taxon>
        <taxon>Pseudopithomyces</taxon>
    </lineage>
</organism>
<evidence type="ECO:0000256" key="1">
    <source>
        <dbReference type="SAM" id="SignalP"/>
    </source>
</evidence>
<reference evidence="3 4" key="1">
    <citation type="submission" date="2021-02" db="EMBL/GenBank/DDBJ databases">
        <title>Genome assembly of Pseudopithomyces chartarum.</title>
        <authorList>
            <person name="Jauregui R."/>
            <person name="Singh J."/>
            <person name="Voisey C."/>
        </authorList>
    </citation>
    <scope>NUCLEOTIDE SEQUENCE [LARGE SCALE GENOMIC DNA]</scope>
    <source>
        <strain evidence="3 4">AGR01</strain>
    </source>
</reference>